<keyword evidence="2" id="KW-1185">Reference proteome</keyword>
<name>A0A5J4ZZ11_9ASTE</name>
<organism evidence="1 2">
    <name type="scientific">Nyssa sinensis</name>
    <dbReference type="NCBI Taxonomy" id="561372"/>
    <lineage>
        <taxon>Eukaryota</taxon>
        <taxon>Viridiplantae</taxon>
        <taxon>Streptophyta</taxon>
        <taxon>Embryophyta</taxon>
        <taxon>Tracheophyta</taxon>
        <taxon>Spermatophyta</taxon>
        <taxon>Magnoliopsida</taxon>
        <taxon>eudicotyledons</taxon>
        <taxon>Gunneridae</taxon>
        <taxon>Pentapetalae</taxon>
        <taxon>asterids</taxon>
        <taxon>Cornales</taxon>
        <taxon>Nyssaceae</taxon>
        <taxon>Nyssa</taxon>
    </lineage>
</organism>
<accession>A0A5J4ZZ11</accession>
<proteinExistence type="predicted"/>
<sequence length="117" mass="13089">MWDRDSRWLWNGRTYGAISSERLTGLDFPASSFKCLSRCDATAGLRQRKEHECRVISPSLVSLWMTLVTTIAESLTVMAWKPWKAVLIGSRQGIGGYLWHAKLVVVGLVHDSKLAVG</sequence>
<dbReference type="Proteomes" id="UP000325577">
    <property type="component" value="Linkage Group LG4"/>
</dbReference>
<dbReference type="AlphaFoldDB" id="A0A5J4ZZ11"/>
<reference evidence="1 2" key="1">
    <citation type="submission" date="2019-09" db="EMBL/GenBank/DDBJ databases">
        <title>A chromosome-level genome assembly of the Chinese tupelo Nyssa sinensis.</title>
        <authorList>
            <person name="Yang X."/>
            <person name="Kang M."/>
            <person name="Yang Y."/>
            <person name="Xiong H."/>
            <person name="Wang M."/>
            <person name="Zhang Z."/>
            <person name="Wang Z."/>
            <person name="Wu H."/>
            <person name="Ma T."/>
            <person name="Liu J."/>
            <person name="Xi Z."/>
        </authorList>
    </citation>
    <scope>NUCLEOTIDE SEQUENCE [LARGE SCALE GENOMIC DNA]</scope>
    <source>
        <strain evidence="1">J267</strain>
        <tissue evidence="1">Leaf</tissue>
    </source>
</reference>
<gene>
    <name evidence="1" type="ORF">F0562_010505</name>
</gene>
<protein>
    <submittedName>
        <fullName evidence="1">Uncharacterized protein</fullName>
    </submittedName>
</protein>
<evidence type="ECO:0000313" key="2">
    <source>
        <dbReference type="Proteomes" id="UP000325577"/>
    </source>
</evidence>
<dbReference type="EMBL" id="CM018047">
    <property type="protein sequence ID" value="KAA8524063.1"/>
    <property type="molecule type" value="Genomic_DNA"/>
</dbReference>
<evidence type="ECO:0000313" key="1">
    <source>
        <dbReference type="EMBL" id="KAA8524063.1"/>
    </source>
</evidence>